<accession>A0ABU5NAK9</accession>
<evidence type="ECO:0000313" key="2">
    <source>
        <dbReference type="EMBL" id="MEA0970196.1"/>
    </source>
</evidence>
<dbReference type="GO" id="GO:0016301">
    <property type="term" value="F:kinase activity"/>
    <property type="evidence" value="ECO:0007669"/>
    <property type="project" value="UniProtKB-KW"/>
</dbReference>
<sequence length="204" mass="22817">MYNTELNFEIQRKVFHLCSLIFPIAYLFTSKIIMAIIITVVTGITLYLDISRHYNPKIKELIKNIFGKFLREDEESGQFVLSGASYMALGLLTSCLLFSKGLAITSWLVLIVADCFAAIIGMKYGSPLFNGKSYVGSVSFFISSVLISVMTYFIVGYSTSFFIILVSSLATTIVEFFSDQIKVNDNFSIPITYALVTFLLSLMV</sequence>
<dbReference type="EMBL" id="JARJFB010000005">
    <property type="protein sequence ID" value="MEA0970196.1"/>
    <property type="molecule type" value="Genomic_DNA"/>
</dbReference>
<feature type="transmembrane region" description="Helical" evidence="1">
    <location>
        <begin position="187"/>
        <end position="203"/>
    </location>
</feature>
<name>A0ABU5NAK9_9RICK</name>
<evidence type="ECO:0000256" key="1">
    <source>
        <dbReference type="SAM" id="Phobius"/>
    </source>
</evidence>
<gene>
    <name evidence="2" type="ORF">Megvenef_00148</name>
</gene>
<keyword evidence="1" id="KW-1133">Transmembrane helix</keyword>
<keyword evidence="1" id="KW-0812">Transmembrane</keyword>
<feature type="transmembrane region" description="Helical" evidence="1">
    <location>
        <begin position="20"/>
        <end position="48"/>
    </location>
</feature>
<proteinExistence type="predicted"/>
<evidence type="ECO:0000313" key="3">
    <source>
        <dbReference type="Proteomes" id="UP001291687"/>
    </source>
</evidence>
<dbReference type="PANTHER" id="PTHR31303:SF1">
    <property type="entry name" value="CTP-DEPENDENT DIACYLGLYCEROL KINASE 1"/>
    <property type="match status" value="1"/>
</dbReference>
<feature type="transmembrane region" description="Helical" evidence="1">
    <location>
        <begin position="134"/>
        <end position="155"/>
    </location>
</feature>
<feature type="transmembrane region" description="Helical" evidence="1">
    <location>
        <begin position="105"/>
        <end position="122"/>
    </location>
</feature>
<organism evidence="2 3">
    <name type="scientific">Candidatus Megaera venefica</name>
    <dbReference type="NCBI Taxonomy" id="2055910"/>
    <lineage>
        <taxon>Bacteria</taxon>
        <taxon>Pseudomonadati</taxon>
        <taxon>Pseudomonadota</taxon>
        <taxon>Alphaproteobacteria</taxon>
        <taxon>Rickettsiales</taxon>
        <taxon>Rickettsiaceae</taxon>
        <taxon>Candidatus Megaera</taxon>
    </lineage>
</organism>
<protein>
    <submittedName>
        <fullName evidence="2">Dolichol kinase family protein</fullName>
    </submittedName>
</protein>
<keyword evidence="2" id="KW-0418">Kinase</keyword>
<dbReference type="Proteomes" id="UP001291687">
    <property type="component" value="Unassembled WGS sequence"/>
</dbReference>
<keyword evidence="1" id="KW-0472">Membrane</keyword>
<feature type="transmembrane region" description="Helical" evidence="1">
    <location>
        <begin position="79"/>
        <end position="99"/>
    </location>
</feature>
<reference evidence="2 3" key="1">
    <citation type="submission" date="2023-03" db="EMBL/GenBank/DDBJ databases">
        <title>Host association and intracellularity evolved multiple times independently in the Rickettsiales.</title>
        <authorList>
            <person name="Castelli M."/>
            <person name="Nardi T."/>
            <person name="Gammuto L."/>
            <person name="Bellinzona G."/>
            <person name="Sabaneyeva E."/>
            <person name="Potekhin A."/>
            <person name="Serra V."/>
            <person name="Petroni G."/>
            <person name="Sassera D."/>
        </authorList>
    </citation>
    <scope>NUCLEOTIDE SEQUENCE [LARGE SCALE GENOMIC DNA]</scope>
    <source>
        <strain evidence="2 3">Sr 2-6</strain>
    </source>
</reference>
<comment type="caution">
    <text evidence="2">The sequence shown here is derived from an EMBL/GenBank/DDBJ whole genome shotgun (WGS) entry which is preliminary data.</text>
</comment>
<keyword evidence="3" id="KW-1185">Reference proteome</keyword>
<keyword evidence="2" id="KW-0808">Transferase</keyword>
<dbReference type="PANTHER" id="PTHR31303">
    <property type="entry name" value="CTP-DEPENDENT DIACYLGLYCEROL KINASE 1"/>
    <property type="match status" value="1"/>
</dbReference>
<dbReference type="InterPro" id="IPR037997">
    <property type="entry name" value="Dgk1-like"/>
</dbReference>